<protein>
    <submittedName>
        <fullName evidence="1">Uncharacterized protein</fullName>
    </submittedName>
</protein>
<name>A0ABR2DXV1_9ROSI</name>
<sequence length="112" mass="13053">MDAMSIIWHDNWIAGVGPLPMHVESFNRDTLPRVSVATMLDVHDMWNWSLFQHLLPLLVLIRIATVNELDPLFPEDTIEWSLAVTRKFSIKSAYEHRSGNLNEDSDRIWRVI</sequence>
<reference evidence="1 2" key="1">
    <citation type="journal article" date="2024" name="G3 (Bethesda)">
        <title>Genome assembly of Hibiscus sabdariffa L. provides insights into metabolisms of medicinal natural products.</title>
        <authorList>
            <person name="Kim T."/>
        </authorList>
    </citation>
    <scope>NUCLEOTIDE SEQUENCE [LARGE SCALE GENOMIC DNA]</scope>
    <source>
        <strain evidence="1">TK-2024</strain>
        <tissue evidence="1">Old leaves</tissue>
    </source>
</reference>
<dbReference type="EMBL" id="JBBPBM010000021">
    <property type="protein sequence ID" value="KAK8548800.1"/>
    <property type="molecule type" value="Genomic_DNA"/>
</dbReference>
<evidence type="ECO:0000313" key="2">
    <source>
        <dbReference type="Proteomes" id="UP001472677"/>
    </source>
</evidence>
<comment type="caution">
    <text evidence="1">The sequence shown here is derived from an EMBL/GenBank/DDBJ whole genome shotgun (WGS) entry which is preliminary data.</text>
</comment>
<accession>A0ABR2DXV1</accession>
<evidence type="ECO:0000313" key="1">
    <source>
        <dbReference type="EMBL" id="KAK8548800.1"/>
    </source>
</evidence>
<dbReference type="Proteomes" id="UP001472677">
    <property type="component" value="Unassembled WGS sequence"/>
</dbReference>
<organism evidence="1 2">
    <name type="scientific">Hibiscus sabdariffa</name>
    <name type="common">roselle</name>
    <dbReference type="NCBI Taxonomy" id="183260"/>
    <lineage>
        <taxon>Eukaryota</taxon>
        <taxon>Viridiplantae</taxon>
        <taxon>Streptophyta</taxon>
        <taxon>Embryophyta</taxon>
        <taxon>Tracheophyta</taxon>
        <taxon>Spermatophyta</taxon>
        <taxon>Magnoliopsida</taxon>
        <taxon>eudicotyledons</taxon>
        <taxon>Gunneridae</taxon>
        <taxon>Pentapetalae</taxon>
        <taxon>rosids</taxon>
        <taxon>malvids</taxon>
        <taxon>Malvales</taxon>
        <taxon>Malvaceae</taxon>
        <taxon>Malvoideae</taxon>
        <taxon>Hibiscus</taxon>
    </lineage>
</organism>
<gene>
    <name evidence="1" type="ORF">V6N12_061704</name>
</gene>
<keyword evidence="2" id="KW-1185">Reference proteome</keyword>
<proteinExistence type="predicted"/>